<dbReference type="Proteomes" id="UP000287447">
    <property type="component" value="Unassembled WGS sequence"/>
</dbReference>
<dbReference type="Pfam" id="PF13385">
    <property type="entry name" value="Laminin_G_3"/>
    <property type="match status" value="2"/>
</dbReference>
<dbReference type="RefSeq" id="WP_127768132.1">
    <property type="nucleotide sequence ID" value="NZ_SADE01000004.1"/>
</dbReference>
<dbReference type="InterPro" id="IPR011050">
    <property type="entry name" value="Pectin_lyase_fold/virulence"/>
</dbReference>
<proteinExistence type="predicted"/>
<comment type="caution">
    <text evidence="2">The sequence shown here is derived from an EMBL/GenBank/DDBJ whole genome shotgun (WGS) entry which is preliminary data.</text>
</comment>
<dbReference type="InterPro" id="IPR035986">
    <property type="entry name" value="PKD_dom_sf"/>
</dbReference>
<dbReference type="PROSITE" id="PS50093">
    <property type="entry name" value="PKD"/>
    <property type="match status" value="1"/>
</dbReference>
<dbReference type="InterPro" id="IPR006626">
    <property type="entry name" value="PbH1"/>
</dbReference>
<name>A0A3S2VMM9_9PROT</name>
<accession>A0A3S2VMM9</accession>
<organism evidence="2 3">
    <name type="scientific">Hwanghaeella grinnelliae</name>
    <dbReference type="NCBI Taxonomy" id="2500179"/>
    <lineage>
        <taxon>Bacteria</taxon>
        <taxon>Pseudomonadati</taxon>
        <taxon>Pseudomonadota</taxon>
        <taxon>Alphaproteobacteria</taxon>
        <taxon>Rhodospirillales</taxon>
        <taxon>Rhodospirillaceae</taxon>
        <taxon>Hwanghaeella</taxon>
    </lineage>
</organism>
<dbReference type="AlphaFoldDB" id="A0A3S2VMM9"/>
<dbReference type="InterPro" id="IPR013320">
    <property type="entry name" value="ConA-like_dom_sf"/>
</dbReference>
<feature type="domain" description="PKD" evidence="1">
    <location>
        <begin position="458"/>
        <end position="510"/>
    </location>
</feature>
<reference evidence="3" key="1">
    <citation type="submission" date="2019-01" db="EMBL/GenBank/DDBJ databases">
        <title>Gri0909 isolated from a small marine red alga.</title>
        <authorList>
            <person name="Kim J."/>
            <person name="Jeong S.E."/>
            <person name="Jeon C.O."/>
        </authorList>
    </citation>
    <scope>NUCLEOTIDE SEQUENCE [LARGE SCALE GENOMIC DNA]</scope>
    <source>
        <strain evidence="3">Gri0909</strain>
    </source>
</reference>
<dbReference type="InterPro" id="IPR000601">
    <property type="entry name" value="PKD_dom"/>
</dbReference>
<dbReference type="SUPFAM" id="SSF49299">
    <property type="entry name" value="PKD domain"/>
    <property type="match status" value="1"/>
</dbReference>
<dbReference type="InterPro" id="IPR013783">
    <property type="entry name" value="Ig-like_fold"/>
</dbReference>
<dbReference type="SUPFAM" id="SSF49899">
    <property type="entry name" value="Concanavalin A-like lectins/glucanases"/>
    <property type="match status" value="2"/>
</dbReference>
<dbReference type="InterPro" id="IPR039448">
    <property type="entry name" value="Beta_helix"/>
</dbReference>
<dbReference type="Gene3D" id="2.60.40.10">
    <property type="entry name" value="Immunoglobulins"/>
    <property type="match status" value="1"/>
</dbReference>
<dbReference type="Pfam" id="PF00801">
    <property type="entry name" value="PKD"/>
    <property type="match status" value="1"/>
</dbReference>
<dbReference type="SMART" id="SM00710">
    <property type="entry name" value="PbH1"/>
    <property type="match status" value="6"/>
</dbReference>
<dbReference type="SUPFAM" id="SSF51126">
    <property type="entry name" value="Pectin lyase-like"/>
    <property type="match status" value="1"/>
</dbReference>
<dbReference type="Gene3D" id="2.60.120.200">
    <property type="match status" value="2"/>
</dbReference>
<dbReference type="SMART" id="SM00089">
    <property type="entry name" value="PKD"/>
    <property type="match status" value="1"/>
</dbReference>
<sequence>MTNEVFSANSEIDLLKESWDIFQSDSQSDSLINNSLQFSTEGLANLSGLATSSVSIVEEGPVTIVVSTSDELDAAVKQLAKTGGEIVLNPGEYGHLSVRYTNPESPIEFRSADPENPAQIGSLGVKDSSSLVFDGLDLGRALGPNEPTYIRLINVTGAKDVTFINNDIHGSVDGDSSNDGYGLSVTSSEGIVVANNEFHDLARGALFGLSSDLTIQDNFIHDIRTDGLDFAGVHDVLIEGNYLTKFSPTGGDHADFIQFWTTGAGNSSDVTIRNNALIEGNDSVVQGIFIENDIEGNTFSNFNIEGNIYYGSSSHGIVIDDMQGGSIINNTVLATPTSNNEPTIRLAGSTNNVVVTNNVATNIGGDSKASVFENNVIAEYDNPSSPTHIENLFVNPTAGDDASVADLVPRQDGLLTEMGVGALVDSVVDVAILTEQRHGTSESLIVDFSAADYADDLGGNVTYRWTLSDGTVLNGEDVQHEFKTGGSHHVVLSVLNAEGEVLRTTDKTIELVNPILVSLDFEGDVEDANNKDSNNHWIGAETYADGSSGQGAVFDEDTPSKIVIPDSPSLRGMSELTVQFDMMMGDHDYSESGSTQRVVWSHLNYGVEIVNPHTVKFYLWLEDGGLQKMTVNTSSMQDGEFHQLTMTYSDEVGSLVGYIDGEELGRLDGLSGNVADNPRGVVLGSGPHRDAFDGALDNVLISQSFTQPGEETDSSAPSFQEKFDGQDSGSLLIEDKTDVATFTDAGLHGTVQDDDQISVFLDLKSSGDLSGSQRVLWNHMEYGISIEYGALVFTMFDEGEGMHRAFVRGLDLDDGDWHQVGFTFNEETDEFTGYFDGEAVTEMDGLDLELDGKSFWGVTVGGTPWGRTFEGEVDNLYAYANVIDPAITAEESNSDFGSFATDELFA</sequence>
<gene>
    <name evidence="2" type="ORF">EOI86_23595</name>
</gene>
<dbReference type="EMBL" id="SADE01000004">
    <property type="protein sequence ID" value="RVU34102.1"/>
    <property type="molecule type" value="Genomic_DNA"/>
</dbReference>
<keyword evidence="3" id="KW-1185">Reference proteome</keyword>
<dbReference type="InterPro" id="IPR012334">
    <property type="entry name" value="Pectin_lyas_fold"/>
</dbReference>
<evidence type="ECO:0000259" key="1">
    <source>
        <dbReference type="PROSITE" id="PS50093"/>
    </source>
</evidence>
<evidence type="ECO:0000313" key="3">
    <source>
        <dbReference type="Proteomes" id="UP000287447"/>
    </source>
</evidence>
<evidence type="ECO:0000313" key="2">
    <source>
        <dbReference type="EMBL" id="RVU34102.1"/>
    </source>
</evidence>
<dbReference type="CDD" id="cd00146">
    <property type="entry name" value="PKD"/>
    <property type="match status" value="1"/>
</dbReference>
<dbReference type="OrthoDB" id="3938151at2"/>
<protein>
    <submittedName>
        <fullName evidence="2">PKD domain-containing protein</fullName>
    </submittedName>
</protein>
<dbReference type="InterPro" id="IPR022409">
    <property type="entry name" value="PKD/Chitinase_dom"/>
</dbReference>
<dbReference type="Pfam" id="PF13229">
    <property type="entry name" value="Beta_helix"/>
    <property type="match status" value="1"/>
</dbReference>
<dbReference type="Gene3D" id="2.160.20.10">
    <property type="entry name" value="Single-stranded right-handed beta-helix, Pectin lyase-like"/>
    <property type="match status" value="1"/>
</dbReference>